<dbReference type="Proteomes" id="UP001165740">
    <property type="component" value="Chromosome 8"/>
</dbReference>
<evidence type="ECO:0000313" key="2">
    <source>
        <dbReference type="RefSeq" id="XP_055893501.1"/>
    </source>
</evidence>
<protein>
    <submittedName>
        <fullName evidence="2">Uncharacterized protein LOC106074375</fullName>
    </submittedName>
</protein>
<evidence type="ECO:0000313" key="1">
    <source>
        <dbReference type="Proteomes" id="UP001165740"/>
    </source>
</evidence>
<sequence length="246" mass="28165">MAGGVNLKLPTNEKGIDELFSRGCAEEESNDILCSCVFPEEEINAVTGRHSPYSFSEEENESQHFISKEEINTTLKEFLVASLIYIGKATGTGIKFNGICYSDNEENEELLEMCKTAAKNIIALEDVETNEFQETTALAFLNKCFCRKIEQQEDLQASTNLKQLKERSTILETIHEIIYYPEKLVIKSVETLTKDIIRETESLADMKNEIFWINIKDCDYQRAIYGLNEEFASFQILISYHFSMKI</sequence>
<reference evidence="2" key="1">
    <citation type="submission" date="2025-08" db="UniProtKB">
        <authorList>
            <consortium name="RefSeq"/>
        </authorList>
    </citation>
    <scope>IDENTIFICATION</scope>
</reference>
<dbReference type="RefSeq" id="XP_055893501.1">
    <property type="nucleotide sequence ID" value="XM_056037526.1"/>
</dbReference>
<proteinExistence type="predicted"/>
<name>A0A9W3B212_BIOGL</name>
<accession>A0A9W3B212</accession>
<organism evidence="1 2">
    <name type="scientific">Biomphalaria glabrata</name>
    <name type="common">Bloodfluke planorb</name>
    <name type="synonym">Freshwater snail</name>
    <dbReference type="NCBI Taxonomy" id="6526"/>
    <lineage>
        <taxon>Eukaryota</taxon>
        <taxon>Metazoa</taxon>
        <taxon>Spiralia</taxon>
        <taxon>Lophotrochozoa</taxon>
        <taxon>Mollusca</taxon>
        <taxon>Gastropoda</taxon>
        <taxon>Heterobranchia</taxon>
        <taxon>Euthyneura</taxon>
        <taxon>Panpulmonata</taxon>
        <taxon>Hygrophila</taxon>
        <taxon>Lymnaeoidea</taxon>
        <taxon>Planorbidae</taxon>
        <taxon>Biomphalaria</taxon>
    </lineage>
</organism>
<keyword evidence="1" id="KW-1185">Reference proteome</keyword>
<gene>
    <name evidence="2" type="primary">LOC106074375</name>
</gene>
<dbReference type="GeneID" id="106074375"/>
<dbReference type="AlphaFoldDB" id="A0A9W3B212"/>